<proteinExistence type="predicted"/>
<keyword evidence="1" id="KW-1133">Transmembrane helix</keyword>
<keyword evidence="3" id="KW-1185">Reference proteome</keyword>
<gene>
    <name evidence="2" type="ORF">RAE19_18330</name>
</gene>
<feature type="transmembrane region" description="Helical" evidence="1">
    <location>
        <begin position="150"/>
        <end position="171"/>
    </location>
</feature>
<dbReference type="RefSeq" id="WP_313876329.1">
    <property type="nucleotide sequence ID" value="NZ_JAVBIK010000003.1"/>
</dbReference>
<name>A0ABU3KS70_9BURK</name>
<dbReference type="EMBL" id="JAVBIK010000003">
    <property type="protein sequence ID" value="MDT7520624.1"/>
    <property type="molecule type" value="Genomic_DNA"/>
</dbReference>
<keyword evidence="1" id="KW-0812">Transmembrane</keyword>
<dbReference type="Proteomes" id="UP001321700">
    <property type="component" value="Unassembled WGS sequence"/>
</dbReference>
<evidence type="ECO:0008006" key="4">
    <source>
        <dbReference type="Google" id="ProtNLM"/>
    </source>
</evidence>
<feature type="transmembrane region" description="Helical" evidence="1">
    <location>
        <begin position="68"/>
        <end position="90"/>
    </location>
</feature>
<accession>A0ABU3KS70</accession>
<dbReference type="PROSITE" id="PS51257">
    <property type="entry name" value="PROKAR_LIPOPROTEIN"/>
    <property type="match status" value="1"/>
</dbReference>
<evidence type="ECO:0000313" key="3">
    <source>
        <dbReference type="Proteomes" id="UP001321700"/>
    </source>
</evidence>
<protein>
    <recommendedName>
        <fullName evidence="4">Transmembrane protein</fullName>
    </recommendedName>
</protein>
<evidence type="ECO:0000256" key="1">
    <source>
        <dbReference type="SAM" id="Phobius"/>
    </source>
</evidence>
<feature type="transmembrane region" description="Helical" evidence="1">
    <location>
        <begin position="12"/>
        <end position="30"/>
    </location>
</feature>
<organism evidence="2 3">
    <name type="scientific">Rhodoferax potami</name>
    <dbReference type="NCBI Taxonomy" id="3068338"/>
    <lineage>
        <taxon>Bacteria</taxon>
        <taxon>Pseudomonadati</taxon>
        <taxon>Pseudomonadota</taxon>
        <taxon>Betaproteobacteria</taxon>
        <taxon>Burkholderiales</taxon>
        <taxon>Comamonadaceae</taxon>
        <taxon>Rhodoferax</taxon>
    </lineage>
</organism>
<evidence type="ECO:0000313" key="2">
    <source>
        <dbReference type="EMBL" id="MDT7520624.1"/>
    </source>
</evidence>
<sequence>MKKDSFPMPVTYWLWQAIIYSCFCLIMFFVPRLNPEGVKWTSEYVDIMKDVVPMLAHLASLPDGSFNIQFYFSAIWMLAPLLGFSAVFLATFNSEVQKTKKIRLSSSFTEFLKGFIAFSFGLGVLIFWPINSNQISWRDEGLVGSEVGVFFFGLMIVWTTTLLGVYVHHFFERLKYSIDSKS</sequence>
<reference evidence="2 3" key="1">
    <citation type="submission" date="2023-08" db="EMBL/GenBank/DDBJ databases">
        <title>Rhodoferax potami sp. nov. and Rhodoferax mekongensis sp. nov., isolated from the Mekong River in Thailand.</title>
        <authorList>
            <person name="Kitikhun S."/>
            <person name="Charoenyingcharoen P."/>
            <person name="Siriarchawattana P."/>
            <person name="Likhitrattanapisal S."/>
            <person name="Nilsakha T."/>
            <person name="Chanpet A."/>
            <person name="Rattanawaree P."/>
            <person name="Ingsriswang S."/>
        </authorList>
    </citation>
    <scope>NUCLEOTIDE SEQUENCE [LARGE SCALE GENOMIC DNA]</scope>
    <source>
        <strain evidence="2 3">TBRC 17660</strain>
    </source>
</reference>
<keyword evidence="1" id="KW-0472">Membrane</keyword>
<feature type="transmembrane region" description="Helical" evidence="1">
    <location>
        <begin position="111"/>
        <end position="130"/>
    </location>
</feature>
<comment type="caution">
    <text evidence="2">The sequence shown here is derived from an EMBL/GenBank/DDBJ whole genome shotgun (WGS) entry which is preliminary data.</text>
</comment>